<dbReference type="Proteomes" id="UP000790347">
    <property type="component" value="Unassembled WGS sequence"/>
</dbReference>
<evidence type="ECO:0000313" key="1">
    <source>
        <dbReference type="EMBL" id="KAH9517718.1"/>
    </source>
</evidence>
<keyword evidence="2" id="KW-1185">Reference proteome</keyword>
<dbReference type="EMBL" id="ASGP02000003">
    <property type="protein sequence ID" value="KAH9517718.1"/>
    <property type="molecule type" value="Genomic_DNA"/>
</dbReference>
<accession>A0A922I392</accession>
<dbReference type="AlphaFoldDB" id="A0A922I392"/>
<gene>
    <name evidence="1" type="ORF">DERF_008360</name>
</gene>
<organism evidence="1 2">
    <name type="scientific">Dermatophagoides farinae</name>
    <name type="common">American house dust mite</name>
    <dbReference type="NCBI Taxonomy" id="6954"/>
    <lineage>
        <taxon>Eukaryota</taxon>
        <taxon>Metazoa</taxon>
        <taxon>Ecdysozoa</taxon>
        <taxon>Arthropoda</taxon>
        <taxon>Chelicerata</taxon>
        <taxon>Arachnida</taxon>
        <taxon>Acari</taxon>
        <taxon>Acariformes</taxon>
        <taxon>Sarcoptiformes</taxon>
        <taxon>Astigmata</taxon>
        <taxon>Psoroptidia</taxon>
        <taxon>Analgoidea</taxon>
        <taxon>Pyroglyphidae</taxon>
        <taxon>Dermatophagoidinae</taxon>
        <taxon>Dermatophagoides</taxon>
    </lineage>
</organism>
<reference evidence="1" key="2">
    <citation type="journal article" date="2022" name="Res Sq">
        <title>Comparative Genomics Reveals Insights into the Divergent Evolution of Astigmatic Mites and Household Pest Adaptations.</title>
        <authorList>
            <person name="Xiong Q."/>
            <person name="Wan A.T.-Y."/>
            <person name="Liu X.-Y."/>
            <person name="Fung C.S.-H."/>
            <person name="Xiao X."/>
            <person name="Malainual N."/>
            <person name="Hou J."/>
            <person name="Wang L."/>
            <person name="Wang M."/>
            <person name="Yang K."/>
            <person name="Cui Y."/>
            <person name="Leung E."/>
            <person name="Nong W."/>
            <person name="Shin S.-K."/>
            <person name="Au S."/>
            <person name="Jeong K.Y."/>
            <person name="Chew F.T."/>
            <person name="Hui J."/>
            <person name="Leung T.F."/>
            <person name="Tungtrongchitr A."/>
            <person name="Zhong N."/>
            <person name="Liu Z."/>
            <person name="Tsui S."/>
        </authorList>
    </citation>
    <scope>NUCLEOTIDE SEQUENCE</scope>
    <source>
        <strain evidence="1">Derf</strain>
        <tissue evidence="1">Whole organism</tissue>
    </source>
</reference>
<sequence length="72" mass="8232">MYIQESQMASCFISGGSKIYSGYISFNNKSNKQSKEKKSTRIFYVLYLDTQSGINKKKDNNKNPMTIMCNGE</sequence>
<evidence type="ECO:0000313" key="2">
    <source>
        <dbReference type="Proteomes" id="UP000790347"/>
    </source>
</evidence>
<comment type="caution">
    <text evidence="1">The sequence shown here is derived from an EMBL/GenBank/DDBJ whole genome shotgun (WGS) entry which is preliminary data.</text>
</comment>
<reference evidence="1" key="1">
    <citation type="submission" date="2013-05" db="EMBL/GenBank/DDBJ databases">
        <authorList>
            <person name="Yim A.K.Y."/>
            <person name="Chan T.F."/>
            <person name="Ji K.M."/>
            <person name="Liu X.Y."/>
            <person name="Zhou J.W."/>
            <person name="Li R.Q."/>
            <person name="Yang K.Y."/>
            <person name="Li J."/>
            <person name="Li M."/>
            <person name="Law P.T.W."/>
            <person name="Wu Y.L."/>
            <person name="Cai Z.L."/>
            <person name="Qin H."/>
            <person name="Bao Y."/>
            <person name="Leung R.K.K."/>
            <person name="Ng P.K.S."/>
            <person name="Zou J."/>
            <person name="Zhong X.J."/>
            <person name="Ran P.X."/>
            <person name="Zhong N.S."/>
            <person name="Liu Z.G."/>
            <person name="Tsui S.K.W."/>
        </authorList>
    </citation>
    <scope>NUCLEOTIDE SEQUENCE</scope>
    <source>
        <strain evidence="1">Derf</strain>
        <tissue evidence="1">Whole organism</tissue>
    </source>
</reference>
<name>A0A922I392_DERFA</name>
<protein>
    <submittedName>
        <fullName evidence="1">Uncharacterized protein</fullName>
    </submittedName>
</protein>
<proteinExistence type="predicted"/>